<protein>
    <submittedName>
        <fullName evidence="2">Uncharacterized protein</fullName>
    </submittedName>
</protein>
<feature type="signal peptide" evidence="1">
    <location>
        <begin position="1"/>
        <end position="32"/>
    </location>
</feature>
<feature type="chain" id="PRO_5005542431" evidence="1">
    <location>
        <begin position="33"/>
        <end position="121"/>
    </location>
</feature>
<organism evidence="2 3">
    <name type="scientific">Streptomyces acidiscabies</name>
    <dbReference type="NCBI Taxonomy" id="42234"/>
    <lineage>
        <taxon>Bacteria</taxon>
        <taxon>Bacillati</taxon>
        <taxon>Actinomycetota</taxon>
        <taxon>Actinomycetes</taxon>
        <taxon>Kitasatosporales</taxon>
        <taxon>Streptomycetaceae</taxon>
        <taxon>Streptomyces</taxon>
    </lineage>
</organism>
<comment type="caution">
    <text evidence="2">The sequence shown here is derived from an EMBL/GenBank/DDBJ whole genome shotgun (WGS) entry which is preliminary data.</text>
</comment>
<dbReference type="AlphaFoldDB" id="A0A0L0KDH1"/>
<dbReference type="Proteomes" id="UP000037151">
    <property type="component" value="Unassembled WGS sequence"/>
</dbReference>
<evidence type="ECO:0000313" key="3">
    <source>
        <dbReference type="Proteomes" id="UP000037151"/>
    </source>
</evidence>
<keyword evidence="1" id="KW-0732">Signal</keyword>
<accession>A0A0L0KDH1</accession>
<gene>
    <name evidence="2" type="ORF">IQ63_12765</name>
</gene>
<dbReference type="PATRIC" id="fig|42234.21.peg.2632"/>
<reference evidence="3" key="1">
    <citation type="submission" date="2014-07" db="EMBL/GenBank/DDBJ databases">
        <title>Genome sequencing of plant-pathogenic Streptomyces species.</title>
        <authorList>
            <person name="Harrison J."/>
            <person name="Sapp M."/>
            <person name="Thwaites R."/>
            <person name="Studholme D.J."/>
        </authorList>
    </citation>
    <scope>NUCLEOTIDE SEQUENCE [LARGE SCALE GENOMIC DNA]</scope>
    <source>
        <strain evidence="3">NCPPB 4445</strain>
    </source>
</reference>
<name>A0A0L0KDH1_9ACTN</name>
<evidence type="ECO:0000256" key="1">
    <source>
        <dbReference type="SAM" id="SignalP"/>
    </source>
</evidence>
<evidence type="ECO:0000313" key="2">
    <source>
        <dbReference type="EMBL" id="KND36162.1"/>
    </source>
</evidence>
<sequence length="121" mass="12614">MFGWSARKTAAAAVMTATMAIAPMIAVSEAQALGNNREVSRSCGTNRVSSGFTGSYSWAQTTKASGSCAGRLSAALERNNGVWTTRVYGSSSSAYATDTNGGIAVRYGLHWGCDNCNVTRS</sequence>
<dbReference type="OrthoDB" id="4331925at2"/>
<proteinExistence type="predicted"/>
<dbReference type="EMBL" id="JPPY01000083">
    <property type="protein sequence ID" value="KND36162.1"/>
    <property type="molecule type" value="Genomic_DNA"/>
</dbReference>